<dbReference type="InterPro" id="IPR034110">
    <property type="entry name" value="LSMD1_Sm"/>
</dbReference>
<dbReference type="SUPFAM" id="SSF50182">
    <property type="entry name" value="Sm-like ribonucleoproteins"/>
    <property type="match status" value="1"/>
</dbReference>
<dbReference type="SMART" id="SM00651">
    <property type="entry name" value="Sm"/>
    <property type="match status" value="1"/>
</dbReference>
<evidence type="ECO:0000313" key="2">
    <source>
        <dbReference type="EMBL" id="KAF9737272.1"/>
    </source>
</evidence>
<dbReference type="EMBL" id="WJXW01000004">
    <property type="protein sequence ID" value="KAF9737272.1"/>
    <property type="molecule type" value="Genomic_DNA"/>
</dbReference>
<accession>A0A9P6KSH5</accession>
<dbReference type="GO" id="GO:0031417">
    <property type="term" value="C:NatC complex"/>
    <property type="evidence" value="ECO:0007669"/>
    <property type="project" value="InterPro"/>
</dbReference>
<dbReference type="Proteomes" id="UP000756921">
    <property type="component" value="Unassembled WGS sequence"/>
</dbReference>
<gene>
    <name evidence="2" type="ORF">PMIN01_05051</name>
</gene>
<dbReference type="PANTHER" id="PTHR10701:SF5">
    <property type="entry name" value="N-ALPHA-ACETYLTRANSFERASE 38, NATC AUXILIARY SUBUNIT"/>
    <property type="match status" value="1"/>
</dbReference>
<dbReference type="Gene3D" id="2.30.30.100">
    <property type="match status" value="1"/>
</dbReference>
<dbReference type="InterPro" id="IPR010920">
    <property type="entry name" value="LSM_dom_sf"/>
</dbReference>
<reference evidence="2" key="1">
    <citation type="journal article" date="2020" name="Mol. Plant Microbe Interact.">
        <title>Genome Sequence of the Biocontrol Agent Coniothyrium minitans strain Conio (IMI 134523).</title>
        <authorList>
            <person name="Patel D."/>
            <person name="Shittu T.A."/>
            <person name="Baroncelli R."/>
            <person name="Muthumeenakshi S."/>
            <person name="Osborne T.H."/>
            <person name="Janganan T.K."/>
            <person name="Sreenivasaprasad S."/>
        </authorList>
    </citation>
    <scope>NUCLEOTIDE SEQUENCE</scope>
    <source>
        <strain evidence="2">Conio</strain>
    </source>
</reference>
<feature type="domain" description="Sm" evidence="1">
    <location>
        <begin position="8"/>
        <end position="93"/>
    </location>
</feature>
<keyword evidence="3" id="KW-1185">Reference proteome</keyword>
<organism evidence="2 3">
    <name type="scientific">Paraphaeosphaeria minitans</name>
    <dbReference type="NCBI Taxonomy" id="565426"/>
    <lineage>
        <taxon>Eukaryota</taxon>
        <taxon>Fungi</taxon>
        <taxon>Dikarya</taxon>
        <taxon>Ascomycota</taxon>
        <taxon>Pezizomycotina</taxon>
        <taxon>Dothideomycetes</taxon>
        <taxon>Pleosporomycetidae</taxon>
        <taxon>Pleosporales</taxon>
        <taxon>Massarineae</taxon>
        <taxon>Didymosphaeriaceae</taxon>
        <taxon>Paraphaeosphaeria</taxon>
    </lineage>
</organism>
<evidence type="ECO:0000259" key="1">
    <source>
        <dbReference type="SMART" id="SM00651"/>
    </source>
</evidence>
<dbReference type="OrthoDB" id="368909at2759"/>
<dbReference type="InterPro" id="IPR050914">
    <property type="entry name" value="snRNP_SmB/NAA38-like"/>
</dbReference>
<dbReference type="AlphaFoldDB" id="A0A9P6KSH5"/>
<sequence>MHNTEATAYLSHLIDQPLRIHTSDGRVFGGQMKCTDKHRNIILALTYEYRAPSADAIRKAVQESGNPSAPVNWNSRYVGLVVVPGAHVKKIEFVDSTLSGQPGRVVL</sequence>
<dbReference type="Pfam" id="PF01423">
    <property type="entry name" value="LSM"/>
    <property type="match status" value="1"/>
</dbReference>
<comment type="caution">
    <text evidence="2">The sequence shown here is derived from an EMBL/GenBank/DDBJ whole genome shotgun (WGS) entry which is preliminary data.</text>
</comment>
<name>A0A9P6KSH5_9PLEO</name>
<evidence type="ECO:0000313" key="3">
    <source>
        <dbReference type="Proteomes" id="UP000756921"/>
    </source>
</evidence>
<dbReference type="PANTHER" id="PTHR10701">
    <property type="entry name" value="SMALL NUCLEAR RIBONUCLEOPROTEIN-ASSOCIATED PROTEIN B AND N"/>
    <property type="match status" value="1"/>
</dbReference>
<proteinExistence type="predicted"/>
<protein>
    <submittedName>
        <fullName evidence="2">LSM domain-containing protein</fullName>
    </submittedName>
</protein>
<dbReference type="CDD" id="cd06168">
    <property type="entry name" value="LSMD1"/>
    <property type="match status" value="1"/>
</dbReference>
<dbReference type="InterPro" id="IPR001163">
    <property type="entry name" value="Sm_dom_euk/arc"/>
</dbReference>